<keyword evidence="3" id="KW-0732">Signal</keyword>
<dbReference type="Proteomes" id="UP000177907">
    <property type="component" value="Unassembled WGS sequence"/>
</dbReference>
<evidence type="ECO:0000256" key="6">
    <source>
        <dbReference type="SAM" id="Phobius"/>
    </source>
</evidence>
<dbReference type="SUPFAM" id="SSF103647">
    <property type="entry name" value="TSP type-3 repeat"/>
    <property type="match status" value="1"/>
</dbReference>
<evidence type="ECO:0000256" key="1">
    <source>
        <dbReference type="ARBA" id="ARBA00004613"/>
    </source>
</evidence>
<protein>
    <submittedName>
        <fullName evidence="7">Uncharacterized protein</fullName>
    </submittedName>
</protein>
<feature type="compositionally biased region" description="Acidic residues" evidence="5">
    <location>
        <begin position="195"/>
        <end position="205"/>
    </location>
</feature>
<feature type="region of interest" description="Disordered" evidence="5">
    <location>
        <begin position="184"/>
        <end position="250"/>
    </location>
</feature>
<organism evidence="7 8">
    <name type="scientific">Candidatus Magasanikbacteria bacterium RIFOXYC2_FULL_42_28</name>
    <dbReference type="NCBI Taxonomy" id="1798704"/>
    <lineage>
        <taxon>Bacteria</taxon>
        <taxon>Candidatus Magasanikiibacteriota</taxon>
    </lineage>
</organism>
<evidence type="ECO:0000313" key="7">
    <source>
        <dbReference type="EMBL" id="OGH88738.1"/>
    </source>
</evidence>
<dbReference type="Pfam" id="PF18884">
    <property type="entry name" value="TSP3_bac"/>
    <property type="match status" value="3"/>
</dbReference>
<name>A0A1F6NXY3_9BACT</name>
<evidence type="ECO:0000313" key="8">
    <source>
        <dbReference type="Proteomes" id="UP000177907"/>
    </source>
</evidence>
<evidence type="ECO:0000256" key="2">
    <source>
        <dbReference type="ARBA" id="ARBA00022525"/>
    </source>
</evidence>
<keyword evidence="6" id="KW-0472">Membrane</keyword>
<keyword evidence="4" id="KW-0106">Calcium</keyword>
<dbReference type="InterPro" id="IPR053180">
    <property type="entry name" value="Ca-binding_acidic-repeat"/>
</dbReference>
<feature type="transmembrane region" description="Helical" evidence="6">
    <location>
        <begin position="79"/>
        <end position="101"/>
    </location>
</feature>
<sequence>MFDDQPISSTPPANLPTEADDMFATVDKMPAGPVAPSAPNAIQAGVLKPKNNDAVMPTPTNSTGSIEAMPTMYAVKEPIVGKVILLLVLLAVLGGAGYFGYRLYASGFFSATPTSPLPTPAVEEGPIAPPIIEPVAPEPVAPVVAPEPLPTTTAQAGVNMASDEILFGQGVDSDKDGLDDVREAEIGTNPTQTDSDSDELSDGDEVIIWKTDPLKKDTDGDTFSDGQEVKNGYNPLGPGKLFNVPTTTAK</sequence>
<dbReference type="GO" id="GO:0005509">
    <property type="term" value="F:calcium ion binding"/>
    <property type="evidence" value="ECO:0007669"/>
    <property type="project" value="InterPro"/>
</dbReference>
<proteinExistence type="predicted"/>
<accession>A0A1F6NXY3</accession>
<keyword evidence="2" id="KW-0964">Secreted</keyword>
<keyword evidence="6" id="KW-0812">Transmembrane</keyword>
<comment type="subcellular location">
    <subcellularLocation>
        <location evidence="1">Secreted</location>
    </subcellularLocation>
</comment>
<dbReference type="PANTHER" id="PTHR37467">
    <property type="entry name" value="EXPORTED CALCIUM-BINDING GLYCOPROTEIN-RELATED"/>
    <property type="match status" value="1"/>
</dbReference>
<comment type="caution">
    <text evidence="7">The sequence shown here is derived from an EMBL/GenBank/DDBJ whole genome shotgun (WGS) entry which is preliminary data.</text>
</comment>
<gene>
    <name evidence="7" type="ORF">A3J93_01420</name>
</gene>
<dbReference type="AlphaFoldDB" id="A0A1F6NXY3"/>
<evidence type="ECO:0000256" key="5">
    <source>
        <dbReference type="SAM" id="MobiDB-lite"/>
    </source>
</evidence>
<dbReference type="STRING" id="1798704.A3J93_01420"/>
<dbReference type="EMBL" id="MFQZ01000001">
    <property type="protein sequence ID" value="OGH88738.1"/>
    <property type="molecule type" value="Genomic_DNA"/>
</dbReference>
<evidence type="ECO:0000256" key="4">
    <source>
        <dbReference type="ARBA" id="ARBA00022837"/>
    </source>
</evidence>
<dbReference type="InterPro" id="IPR059100">
    <property type="entry name" value="TSP3_bac"/>
</dbReference>
<dbReference type="PANTHER" id="PTHR37467:SF1">
    <property type="entry name" value="EXPORTED CALCIUM-BINDING GLYCOPROTEIN"/>
    <property type="match status" value="1"/>
</dbReference>
<evidence type="ECO:0000256" key="3">
    <source>
        <dbReference type="ARBA" id="ARBA00022729"/>
    </source>
</evidence>
<keyword evidence="6" id="KW-1133">Transmembrane helix</keyword>
<reference evidence="7 8" key="1">
    <citation type="journal article" date="2016" name="Nat. Commun.">
        <title>Thousands of microbial genomes shed light on interconnected biogeochemical processes in an aquifer system.</title>
        <authorList>
            <person name="Anantharaman K."/>
            <person name="Brown C.T."/>
            <person name="Hug L.A."/>
            <person name="Sharon I."/>
            <person name="Castelle C.J."/>
            <person name="Probst A.J."/>
            <person name="Thomas B.C."/>
            <person name="Singh A."/>
            <person name="Wilkins M.J."/>
            <person name="Karaoz U."/>
            <person name="Brodie E.L."/>
            <person name="Williams K.H."/>
            <person name="Hubbard S.S."/>
            <person name="Banfield J.F."/>
        </authorList>
    </citation>
    <scope>NUCLEOTIDE SEQUENCE [LARGE SCALE GENOMIC DNA]</scope>
</reference>
<dbReference type="InterPro" id="IPR028974">
    <property type="entry name" value="TSP_type-3_rpt"/>
</dbReference>